<sequence>MMPKQTVKEQKHLFSTYWPALVLALLAFGVAYQFVVPPPPDHLTIAAGSPEGAYYQFALRYKKILAREKVRLDILETAGSIENLGLLGRHDAQIGFVQGGTGSVRTTDELRSLGGIEYEPMWVFYRGDQPLRQLTDVVGKRVAVGADGSGTKALTIFLLRDNGVDEQAIETVSLGGRQALEALVKGDVEMAVFVVSPTAPLVRTLLEQPGIHLMNFRRVDAYARRHHFLSSVNLPEGAMDLQTNIPPESVSLLAPVANLVMNDSLHPALADLLLQAMDEVHGDGGWFGSRGDFPTSEFLEFPLSDEAGRFYKHGAPFLQRYLPFWAATLVDRLKIMLLPLVMVLLPLFKLMPPIYNWRMRARIYRWYSQLEVLDGMSRKSLTPEQEEALLKALLDLREEVMKIDVPLSFAGQLYDLRIHIKMVRGAVMGTDDS</sequence>
<comment type="caution">
    <text evidence="2">The sequence shown here is derived from an EMBL/GenBank/DDBJ whole genome shotgun (WGS) entry which is preliminary data.</text>
</comment>
<gene>
    <name evidence="2" type="ORF">DIZ78_10515</name>
</gene>
<feature type="transmembrane region" description="Helical" evidence="1">
    <location>
        <begin position="336"/>
        <end position="355"/>
    </location>
</feature>
<protein>
    <submittedName>
        <fullName evidence="2">C4-dicarboxylate ABC transporter substrate-binding protein</fullName>
    </submittedName>
</protein>
<organism evidence="2 3">
    <name type="scientific">endosymbiont of Escarpia spicata</name>
    <dbReference type="NCBI Taxonomy" id="2200908"/>
    <lineage>
        <taxon>Bacteria</taxon>
        <taxon>Pseudomonadati</taxon>
        <taxon>Pseudomonadota</taxon>
        <taxon>Gammaproteobacteria</taxon>
        <taxon>sulfur-oxidizing symbionts</taxon>
    </lineage>
</organism>
<dbReference type="PANTHER" id="PTHR42941:SF1">
    <property type="entry name" value="SLL1037 PROTEIN"/>
    <property type="match status" value="1"/>
</dbReference>
<reference evidence="2 3" key="1">
    <citation type="journal article" date="2018" name="ISME J.">
        <title>Endosymbiont genomes yield clues of tubeworm success.</title>
        <authorList>
            <person name="Li Y."/>
            <person name="Liles M.R."/>
            <person name="Halanych K.M."/>
        </authorList>
    </citation>
    <scope>NUCLEOTIDE SEQUENCE [LARGE SCALE GENOMIC DNA]</scope>
    <source>
        <strain evidence="2">A1462</strain>
    </source>
</reference>
<dbReference type="Gene3D" id="3.40.190.10">
    <property type="entry name" value="Periplasmic binding protein-like II"/>
    <property type="match status" value="2"/>
</dbReference>
<keyword evidence="1" id="KW-0472">Membrane</keyword>
<name>A0A370DML3_9GAMM</name>
<dbReference type="InterPro" id="IPR011852">
    <property type="entry name" value="TRAP_TAXI"/>
</dbReference>
<evidence type="ECO:0000313" key="3">
    <source>
        <dbReference type="Proteomes" id="UP000254771"/>
    </source>
</evidence>
<dbReference type="EMBL" id="QFXE01000013">
    <property type="protein sequence ID" value="RDH85386.1"/>
    <property type="molecule type" value="Genomic_DNA"/>
</dbReference>
<dbReference type="AlphaFoldDB" id="A0A370DML3"/>
<dbReference type="Proteomes" id="UP000254771">
    <property type="component" value="Unassembled WGS sequence"/>
</dbReference>
<accession>A0A370DML3</accession>
<dbReference type="SUPFAM" id="SSF53850">
    <property type="entry name" value="Periplasmic binding protein-like II"/>
    <property type="match status" value="1"/>
</dbReference>
<proteinExistence type="predicted"/>
<evidence type="ECO:0000313" key="2">
    <source>
        <dbReference type="EMBL" id="RDH85386.1"/>
    </source>
</evidence>
<keyword evidence="3" id="KW-1185">Reference proteome</keyword>
<keyword evidence="1" id="KW-0812">Transmembrane</keyword>
<dbReference type="PANTHER" id="PTHR42941">
    <property type="entry name" value="SLL1037 PROTEIN"/>
    <property type="match status" value="1"/>
</dbReference>
<evidence type="ECO:0000256" key="1">
    <source>
        <dbReference type="SAM" id="Phobius"/>
    </source>
</evidence>
<dbReference type="Pfam" id="PF16868">
    <property type="entry name" value="NMT1_3"/>
    <property type="match status" value="1"/>
</dbReference>
<keyword evidence="1" id="KW-1133">Transmembrane helix</keyword>